<keyword evidence="3" id="KW-1185">Reference proteome</keyword>
<dbReference type="GO" id="GO:0016787">
    <property type="term" value="F:hydrolase activity"/>
    <property type="evidence" value="ECO:0007669"/>
    <property type="project" value="UniProtKB-KW"/>
</dbReference>
<dbReference type="RefSeq" id="WP_200555807.1">
    <property type="nucleotide sequence ID" value="NZ_JAEPES010000002.1"/>
</dbReference>
<dbReference type="InterPro" id="IPR029058">
    <property type="entry name" value="AB_hydrolase_fold"/>
</dbReference>
<reference evidence="2" key="1">
    <citation type="submission" date="2021-01" db="EMBL/GenBank/DDBJ databases">
        <title>Lacisediminihabitans sp. nov. strain G11-30, isolated from Antarctic Soil.</title>
        <authorList>
            <person name="Li J."/>
        </authorList>
    </citation>
    <scope>NUCLEOTIDE SEQUENCE</scope>
    <source>
        <strain evidence="2">G11-30</strain>
    </source>
</reference>
<dbReference type="InterPro" id="IPR000639">
    <property type="entry name" value="Epox_hydrolase-like"/>
</dbReference>
<gene>
    <name evidence="2" type="ORF">IV501_07420</name>
</gene>
<protein>
    <submittedName>
        <fullName evidence="2">Alpha/beta hydrolase</fullName>
    </submittedName>
</protein>
<evidence type="ECO:0000259" key="1">
    <source>
        <dbReference type="Pfam" id="PF12697"/>
    </source>
</evidence>
<dbReference type="PRINTS" id="PR00412">
    <property type="entry name" value="EPOXHYDRLASE"/>
</dbReference>
<comment type="caution">
    <text evidence="2">The sequence shown here is derived from an EMBL/GenBank/DDBJ whole genome shotgun (WGS) entry which is preliminary data.</text>
</comment>
<dbReference type="SUPFAM" id="SSF53474">
    <property type="entry name" value="alpha/beta-Hydrolases"/>
    <property type="match status" value="1"/>
</dbReference>
<dbReference type="InterPro" id="IPR050228">
    <property type="entry name" value="Carboxylesterase_BioH"/>
</dbReference>
<organism evidence="2 3">
    <name type="scientific">Lacisediminihabitans changchengi</name>
    <dbReference type="NCBI Taxonomy" id="2787634"/>
    <lineage>
        <taxon>Bacteria</taxon>
        <taxon>Bacillati</taxon>
        <taxon>Actinomycetota</taxon>
        <taxon>Actinomycetes</taxon>
        <taxon>Micrococcales</taxon>
        <taxon>Microbacteriaceae</taxon>
        <taxon>Lacisediminihabitans</taxon>
    </lineage>
</organism>
<evidence type="ECO:0000313" key="3">
    <source>
        <dbReference type="Proteomes" id="UP000636458"/>
    </source>
</evidence>
<name>A0A934SKX3_9MICO</name>
<dbReference type="Pfam" id="PF12697">
    <property type="entry name" value="Abhydrolase_6"/>
    <property type="match status" value="1"/>
</dbReference>
<evidence type="ECO:0000313" key="2">
    <source>
        <dbReference type="EMBL" id="MBK4347458.1"/>
    </source>
</evidence>
<dbReference type="Proteomes" id="UP000636458">
    <property type="component" value="Unassembled WGS sequence"/>
</dbReference>
<feature type="domain" description="AB hydrolase-1" evidence="1">
    <location>
        <begin position="54"/>
        <end position="286"/>
    </location>
</feature>
<accession>A0A934SKX3</accession>
<keyword evidence="2" id="KW-0378">Hydrolase</keyword>
<dbReference type="InterPro" id="IPR000073">
    <property type="entry name" value="AB_hydrolase_1"/>
</dbReference>
<dbReference type="PRINTS" id="PR00111">
    <property type="entry name" value="ABHYDROLASE"/>
</dbReference>
<dbReference type="PANTHER" id="PTHR43194:SF2">
    <property type="entry name" value="PEROXISOMAL MEMBRANE PROTEIN LPX1"/>
    <property type="match status" value="1"/>
</dbReference>
<dbReference type="PANTHER" id="PTHR43194">
    <property type="entry name" value="HYDROLASE ALPHA/BETA FOLD FAMILY"/>
    <property type="match status" value="1"/>
</dbReference>
<proteinExistence type="predicted"/>
<dbReference type="EMBL" id="JAEPES010000002">
    <property type="protein sequence ID" value="MBK4347458.1"/>
    <property type="molecule type" value="Genomic_DNA"/>
</dbReference>
<sequence length="303" mass="32184">MPSPDDEFSYLEQEAAEFGILTPLQTPHRATVIDQAGYDVSAIVWGEHPSTTYLHGAGLNAHTWDSTIAELGIPAIAIDLPGHGDSAWRTDRDYRPSTNAGAVASVLDALGIGPQLVVGQSLGGGTAIALAAQRPDLVRALVIVDFSPGLTPDAAEQVTGFLAGPQIFASRDGIAERAIAFGFGASRAALDRGIVLNTRVRGDGKVIFKHQLTNLEPGETVQLQDFDSLWPQLEKITVPVLLVRAEHGFLSPAVVDDFLARVPGTTGVQLDTGHNVQEEKPVELAAVIRSFAEAVGHRTRPRA</sequence>
<dbReference type="AlphaFoldDB" id="A0A934SKX3"/>
<dbReference type="Gene3D" id="3.40.50.1820">
    <property type="entry name" value="alpha/beta hydrolase"/>
    <property type="match status" value="1"/>
</dbReference>